<keyword evidence="2" id="KW-1003">Cell membrane</keyword>
<evidence type="ECO:0000256" key="6">
    <source>
        <dbReference type="ARBA" id="ARBA00038076"/>
    </source>
</evidence>
<dbReference type="InterPro" id="IPR050250">
    <property type="entry name" value="Macrolide_Exporter_MacB"/>
</dbReference>
<evidence type="ECO:0000313" key="11">
    <source>
        <dbReference type="Proteomes" id="UP000177360"/>
    </source>
</evidence>
<evidence type="ECO:0000313" key="10">
    <source>
        <dbReference type="EMBL" id="OGZ20045.1"/>
    </source>
</evidence>
<feature type="transmembrane region" description="Helical" evidence="7">
    <location>
        <begin position="273"/>
        <end position="296"/>
    </location>
</feature>
<dbReference type="Pfam" id="PF12704">
    <property type="entry name" value="MacB_PCD"/>
    <property type="match status" value="1"/>
</dbReference>
<sequence>MLKEFIKIAIRNLRTRPIRSWLTMIGVVTGVFLIVSLLSLSEGIKEAILQQMRMMGKDLIIVIPGDISDFATVFAGGMDLTDDDIKAIKKSDGVESVVPFDYKAEIARYEGKKKTILLNGIPWSGGRSMLEKDMGWALKEGRWPVPGKKEIIAGSMAPEDIFPGLKSGEKVVINGIKFEVVGILRSLGSKQDDTNFNVDLEIFRDITGQRKGAKMVLVKSSADYSVDQAAKNIKDNLEKSRKRIQGEDSQSFSVLTSEKVVGIVGNIMGLVQAAVVGFASIAIVVGGIGIMNTMYTSVHERIKEIGIMKAVGAKNKMITNIFLVESGFFGLFGGAGGVLFGLALAKVIEIYFQIHPFLYLRAAVTPQLILFCLLFSFLVGCVSGYLPARSAAKLKPVDALRYE</sequence>
<reference evidence="10 11" key="1">
    <citation type="journal article" date="2016" name="Nat. Commun.">
        <title>Thousands of microbial genomes shed light on interconnected biogeochemical processes in an aquifer system.</title>
        <authorList>
            <person name="Anantharaman K."/>
            <person name="Brown C.T."/>
            <person name="Hug L.A."/>
            <person name="Sharon I."/>
            <person name="Castelle C.J."/>
            <person name="Probst A.J."/>
            <person name="Thomas B.C."/>
            <person name="Singh A."/>
            <person name="Wilkins M.J."/>
            <person name="Karaoz U."/>
            <person name="Brodie E.L."/>
            <person name="Williams K.H."/>
            <person name="Hubbard S.S."/>
            <person name="Banfield J.F."/>
        </authorList>
    </citation>
    <scope>NUCLEOTIDE SEQUENCE [LARGE SCALE GENOMIC DNA]</scope>
</reference>
<dbReference type="InterPro" id="IPR025857">
    <property type="entry name" value="MacB_PCD"/>
</dbReference>
<keyword evidence="3 7" id="KW-0812">Transmembrane</keyword>
<gene>
    <name evidence="10" type="ORF">A2626_01805</name>
</gene>
<evidence type="ECO:0008006" key="12">
    <source>
        <dbReference type="Google" id="ProtNLM"/>
    </source>
</evidence>
<feature type="transmembrane region" description="Helical" evidence="7">
    <location>
        <begin position="368"/>
        <end position="386"/>
    </location>
</feature>
<evidence type="ECO:0000256" key="2">
    <source>
        <dbReference type="ARBA" id="ARBA00022475"/>
    </source>
</evidence>
<dbReference type="Proteomes" id="UP000177360">
    <property type="component" value="Unassembled WGS sequence"/>
</dbReference>
<dbReference type="PANTHER" id="PTHR30572">
    <property type="entry name" value="MEMBRANE COMPONENT OF TRANSPORTER-RELATED"/>
    <property type="match status" value="1"/>
</dbReference>
<feature type="transmembrane region" description="Helical" evidence="7">
    <location>
        <begin position="317"/>
        <end position="348"/>
    </location>
</feature>
<dbReference type="EMBL" id="MHLZ01000015">
    <property type="protein sequence ID" value="OGZ20045.1"/>
    <property type="molecule type" value="Genomic_DNA"/>
</dbReference>
<accession>A0A1G2E2S9</accession>
<feature type="transmembrane region" description="Helical" evidence="7">
    <location>
        <begin position="21"/>
        <end position="40"/>
    </location>
</feature>
<dbReference type="GO" id="GO:0022857">
    <property type="term" value="F:transmembrane transporter activity"/>
    <property type="evidence" value="ECO:0007669"/>
    <property type="project" value="TreeGrafter"/>
</dbReference>
<evidence type="ECO:0000256" key="5">
    <source>
        <dbReference type="ARBA" id="ARBA00023136"/>
    </source>
</evidence>
<dbReference type="Pfam" id="PF02687">
    <property type="entry name" value="FtsX"/>
    <property type="match status" value="1"/>
</dbReference>
<proteinExistence type="inferred from homology"/>
<evidence type="ECO:0000259" key="8">
    <source>
        <dbReference type="Pfam" id="PF02687"/>
    </source>
</evidence>
<comment type="subcellular location">
    <subcellularLocation>
        <location evidence="1">Cell membrane</location>
        <topology evidence="1">Multi-pass membrane protein</topology>
    </subcellularLocation>
</comment>
<comment type="caution">
    <text evidence="10">The sequence shown here is derived from an EMBL/GenBank/DDBJ whole genome shotgun (WGS) entry which is preliminary data.</text>
</comment>
<organism evidence="10 11">
    <name type="scientific">Candidatus Nealsonbacteria bacterium RIFCSPHIGHO2_01_FULL_38_55</name>
    <dbReference type="NCBI Taxonomy" id="1801664"/>
    <lineage>
        <taxon>Bacteria</taxon>
        <taxon>Candidatus Nealsoniibacteriota</taxon>
    </lineage>
</organism>
<protein>
    <recommendedName>
        <fullName evidence="12">ABC transporter permease</fullName>
    </recommendedName>
</protein>
<dbReference type="AlphaFoldDB" id="A0A1G2E2S9"/>
<evidence type="ECO:0000256" key="1">
    <source>
        <dbReference type="ARBA" id="ARBA00004651"/>
    </source>
</evidence>
<keyword evidence="4 7" id="KW-1133">Transmembrane helix</keyword>
<dbReference type="GO" id="GO:0005886">
    <property type="term" value="C:plasma membrane"/>
    <property type="evidence" value="ECO:0007669"/>
    <property type="project" value="UniProtKB-SubCell"/>
</dbReference>
<evidence type="ECO:0000256" key="4">
    <source>
        <dbReference type="ARBA" id="ARBA00022989"/>
    </source>
</evidence>
<keyword evidence="5 7" id="KW-0472">Membrane</keyword>
<feature type="domain" description="MacB-like periplasmic core" evidence="9">
    <location>
        <begin position="20"/>
        <end position="235"/>
    </location>
</feature>
<comment type="similarity">
    <text evidence="6">Belongs to the ABC-4 integral membrane protein family.</text>
</comment>
<feature type="domain" description="ABC3 transporter permease C-terminal" evidence="8">
    <location>
        <begin position="278"/>
        <end position="396"/>
    </location>
</feature>
<name>A0A1G2E2S9_9BACT</name>
<dbReference type="InterPro" id="IPR003838">
    <property type="entry name" value="ABC3_permease_C"/>
</dbReference>
<evidence type="ECO:0000256" key="3">
    <source>
        <dbReference type="ARBA" id="ARBA00022692"/>
    </source>
</evidence>
<evidence type="ECO:0000256" key="7">
    <source>
        <dbReference type="SAM" id="Phobius"/>
    </source>
</evidence>
<evidence type="ECO:0000259" key="9">
    <source>
        <dbReference type="Pfam" id="PF12704"/>
    </source>
</evidence>
<dbReference type="PANTHER" id="PTHR30572:SF4">
    <property type="entry name" value="ABC TRANSPORTER PERMEASE YTRF"/>
    <property type="match status" value="1"/>
</dbReference>